<name>A0A8S5TPZ8_9CAUD</name>
<reference evidence="1" key="1">
    <citation type="journal article" date="2021" name="Proc. Natl. Acad. Sci. U.S.A.">
        <title>A Catalog of Tens of Thousands of Viruses from Human Metagenomes Reveals Hidden Associations with Chronic Diseases.</title>
        <authorList>
            <person name="Tisza M.J."/>
            <person name="Buck C.B."/>
        </authorList>
    </citation>
    <scope>NUCLEOTIDE SEQUENCE</scope>
    <source>
        <strain evidence="1">CtCXW4</strain>
    </source>
</reference>
<evidence type="ECO:0000313" key="1">
    <source>
        <dbReference type="EMBL" id="DAF65217.1"/>
    </source>
</evidence>
<dbReference type="EMBL" id="BK032876">
    <property type="protein sequence ID" value="DAF65217.1"/>
    <property type="molecule type" value="Genomic_DNA"/>
</dbReference>
<protein>
    <submittedName>
        <fullName evidence="1">Uncharacterized protein</fullName>
    </submittedName>
</protein>
<organism evidence="1">
    <name type="scientific">Myoviridae sp. ctCXW4</name>
    <dbReference type="NCBI Taxonomy" id="2827669"/>
    <lineage>
        <taxon>Viruses</taxon>
        <taxon>Duplodnaviria</taxon>
        <taxon>Heunggongvirae</taxon>
        <taxon>Uroviricota</taxon>
        <taxon>Caudoviricetes</taxon>
    </lineage>
</organism>
<proteinExistence type="predicted"/>
<accession>A0A8S5TPZ8</accession>
<sequence length="174" mass="19890">MKWTDYTTKETLKDNDELMILDKDANANKRTLMDKIWNYVVDKMTTAVIAKLKTTNKTLIGAVNELNSKRILQFEVRGIYNSSTQTMTFSIPQLKNLHGLVMFKTELSNNGRHLRLSLTSWDEKVISQCVQNAITEPTATGYMETGTYKLEYKSKNFPSNMSGKCVVFLISDEI</sequence>